<feature type="region of interest" description="Disordered" evidence="1">
    <location>
        <begin position="189"/>
        <end position="210"/>
    </location>
</feature>
<comment type="caution">
    <text evidence="2">The sequence shown here is derived from an EMBL/GenBank/DDBJ whole genome shotgun (WGS) entry which is preliminary data.</text>
</comment>
<dbReference type="AlphaFoldDB" id="A0A0L6UV67"/>
<evidence type="ECO:0000313" key="2">
    <source>
        <dbReference type="EMBL" id="KNZ52413.1"/>
    </source>
</evidence>
<organism evidence="2 3">
    <name type="scientific">Puccinia sorghi</name>
    <dbReference type="NCBI Taxonomy" id="27349"/>
    <lineage>
        <taxon>Eukaryota</taxon>
        <taxon>Fungi</taxon>
        <taxon>Dikarya</taxon>
        <taxon>Basidiomycota</taxon>
        <taxon>Pucciniomycotina</taxon>
        <taxon>Pucciniomycetes</taxon>
        <taxon>Pucciniales</taxon>
        <taxon>Pucciniaceae</taxon>
        <taxon>Puccinia</taxon>
    </lineage>
</organism>
<dbReference type="STRING" id="27349.A0A0L6UV67"/>
<dbReference type="Proteomes" id="UP000037035">
    <property type="component" value="Unassembled WGS sequence"/>
</dbReference>
<gene>
    <name evidence="2" type="ORF">VP01_3587g1</name>
</gene>
<dbReference type="VEuPathDB" id="FungiDB:VP01_3587g1"/>
<dbReference type="OrthoDB" id="2538032at2759"/>
<dbReference type="EMBL" id="LAVV01008598">
    <property type="protein sequence ID" value="KNZ52413.1"/>
    <property type="molecule type" value="Genomic_DNA"/>
</dbReference>
<proteinExistence type="predicted"/>
<protein>
    <submittedName>
        <fullName evidence="2">Uncharacterized protein</fullName>
    </submittedName>
</protein>
<feature type="compositionally biased region" description="Polar residues" evidence="1">
    <location>
        <begin position="15"/>
        <end position="24"/>
    </location>
</feature>
<evidence type="ECO:0000313" key="3">
    <source>
        <dbReference type="Proteomes" id="UP000037035"/>
    </source>
</evidence>
<sequence>MSIHPTTICCSRCSPATTTTPSHCLSSPTLIPLSHPPSPLPRDDIIEGMSASTGSIFERDVEHLDASLTAQDAIQLAVPPVLDEAIEALATLPPENILIDQIPLQYHLANTNLSPKVFHSTRTTSTTDPFSLNTSSSTPTTTLHHPPSNFTLYPFPLLLNNNNNNNNNHSLTQQPSDPPALCHQTMSCTSDTASISDPSSPRSLSPTPSYKIGRSMVTQLTDSDSIPILTTNCSPQPLITNQNKQQIPLLPSSLPNHHHPNNIKPNRERKTCISFMSYVDVLNSERADPSDSPLPPSNSAMNALRLARKSTSSLVKRASSIISTQRSNNKLKNNIRYNNSTTDTLVQIVISETIFSQPFIIQNQHDPCLATPTQPLSLPACIN</sequence>
<name>A0A0L6UV67_9BASI</name>
<accession>A0A0L6UV67</accession>
<keyword evidence="3" id="KW-1185">Reference proteome</keyword>
<feature type="compositionally biased region" description="Low complexity" evidence="1">
    <location>
        <begin position="131"/>
        <end position="145"/>
    </location>
</feature>
<reference evidence="2 3" key="1">
    <citation type="submission" date="2015-08" db="EMBL/GenBank/DDBJ databases">
        <title>Next Generation Sequencing and Analysis of the Genome of Puccinia sorghi L Schw, the Causal Agent of Maize Common Rust.</title>
        <authorList>
            <person name="Rochi L."/>
            <person name="Burguener G."/>
            <person name="Darino M."/>
            <person name="Turjanski A."/>
            <person name="Kreff E."/>
            <person name="Dieguez M.J."/>
            <person name="Sacco F."/>
        </authorList>
    </citation>
    <scope>NUCLEOTIDE SEQUENCE [LARGE SCALE GENOMIC DNA]</scope>
    <source>
        <strain evidence="2 3">RO10H11247</strain>
    </source>
</reference>
<feature type="region of interest" description="Disordered" evidence="1">
    <location>
        <begin position="15"/>
        <end position="38"/>
    </location>
</feature>
<evidence type="ECO:0000256" key="1">
    <source>
        <dbReference type="SAM" id="MobiDB-lite"/>
    </source>
</evidence>
<feature type="compositionally biased region" description="Low complexity" evidence="1">
    <location>
        <begin position="194"/>
        <end position="209"/>
    </location>
</feature>
<feature type="region of interest" description="Disordered" evidence="1">
    <location>
        <begin position="123"/>
        <end position="145"/>
    </location>
</feature>